<dbReference type="NCBIfam" id="NF047765">
    <property type="entry name" value="LIC_13387_fam"/>
    <property type="match status" value="1"/>
</dbReference>
<reference evidence="2 3" key="1">
    <citation type="submission" date="2020-04" db="EMBL/GenBank/DDBJ databases">
        <title>Usitatibacter rugosus gen. nov., sp. nov. and Usitatibacter palustris sp. nov., novel members of Usitatibacteraceae fam. nov. within the order Nitrosomonadales isolated from soil.</title>
        <authorList>
            <person name="Huber K.J."/>
            <person name="Neumann-Schaal M."/>
            <person name="Geppert A."/>
            <person name="Luckner M."/>
            <person name="Wanner G."/>
            <person name="Overmann J."/>
        </authorList>
    </citation>
    <scope>NUCLEOTIDE SEQUENCE [LARGE SCALE GENOMIC DNA]</scope>
    <source>
        <strain evidence="2 3">0125_3</strain>
    </source>
</reference>
<dbReference type="RefSeq" id="WP_171093091.1">
    <property type="nucleotide sequence ID" value="NZ_CP053069.1"/>
</dbReference>
<name>A0A6M4GWD0_9PROT</name>
<feature type="transmembrane region" description="Helical" evidence="1">
    <location>
        <begin position="64"/>
        <end position="82"/>
    </location>
</feature>
<dbReference type="Proteomes" id="UP000501534">
    <property type="component" value="Chromosome"/>
</dbReference>
<dbReference type="InterPro" id="IPR058068">
    <property type="entry name" value="LIC_13387-like"/>
</dbReference>
<feature type="transmembrane region" description="Helical" evidence="1">
    <location>
        <begin position="119"/>
        <end position="136"/>
    </location>
</feature>
<feature type="transmembrane region" description="Helical" evidence="1">
    <location>
        <begin position="94"/>
        <end position="113"/>
    </location>
</feature>
<dbReference type="AlphaFoldDB" id="A0A6M4GWD0"/>
<gene>
    <name evidence="2" type="ORF">DSM104443_02690</name>
</gene>
<keyword evidence="3" id="KW-1185">Reference proteome</keyword>
<proteinExistence type="predicted"/>
<evidence type="ECO:0000313" key="2">
    <source>
        <dbReference type="EMBL" id="QJR11611.1"/>
    </source>
</evidence>
<keyword evidence="1" id="KW-0472">Membrane</keyword>
<organism evidence="2 3">
    <name type="scientific">Usitatibacter rugosus</name>
    <dbReference type="NCBI Taxonomy" id="2732067"/>
    <lineage>
        <taxon>Bacteria</taxon>
        <taxon>Pseudomonadati</taxon>
        <taxon>Pseudomonadota</taxon>
        <taxon>Betaproteobacteria</taxon>
        <taxon>Nitrosomonadales</taxon>
        <taxon>Usitatibacteraceae</taxon>
        <taxon>Usitatibacter</taxon>
    </lineage>
</organism>
<accession>A0A6M4GWD0</accession>
<keyword evidence="1" id="KW-1133">Transmembrane helix</keyword>
<evidence type="ECO:0008006" key="4">
    <source>
        <dbReference type="Google" id="ProtNLM"/>
    </source>
</evidence>
<dbReference type="EMBL" id="CP053069">
    <property type="protein sequence ID" value="QJR11611.1"/>
    <property type="molecule type" value="Genomic_DNA"/>
</dbReference>
<evidence type="ECO:0000313" key="3">
    <source>
        <dbReference type="Proteomes" id="UP000501534"/>
    </source>
</evidence>
<dbReference type="KEGG" id="uru:DSM104443_02690"/>
<keyword evidence="1" id="KW-0812">Transmembrane</keyword>
<protein>
    <recommendedName>
        <fullName evidence="4">DUF1304 domain-containing protein</fullName>
    </recommendedName>
</protein>
<sequence>MSIVALVALGAGIFAALGTLHLLYTFFTPKFDPRDAAVKDAMQATSPRITRATTMWKAWVGFNASHSLGAMVFGAVYLTLAVQHPEVLAASKPLLLIAGATGLAFLALAVRYWFRIPLIGIALATLCFLVASARAFI</sequence>
<evidence type="ECO:0000256" key="1">
    <source>
        <dbReference type="SAM" id="Phobius"/>
    </source>
</evidence>